<feature type="compositionally biased region" description="Basic and acidic residues" evidence="7">
    <location>
        <begin position="126"/>
        <end position="142"/>
    </location>
</feature>
<dbReference type="Gene3D" id="1.10.1420.10">
    <property type="match status" value="2"/>
</dbReference>
<dbReference type="InterPro" id="IPR027417">
    <property type="entry name" value="P-loop_NTPase"/>
</dbReference>
<dbReference type="EMBL" id="HBHQ01002188">
    <property type="protein sequence ID" value="CAD9809563.1"/>
    <property type="molecule type" value="Transcribed_RNA"/>
</dbReference>
<feature type="region of interest" description="Disordered" evidence="7">
    <location>
        <begin position="286"/>
        <end position="312"/>
    </location>
</feature>
<protein>
    <recommendedName>
        <fullName evidence="6">DNA mismatch repair protein</fullName>
    </recommendedName>
</protein>
<dbReference type="SUPFAM" id="SSF48334">
    <property type="entry name" value="DNA repair protein MutS, domain III"/>
    <property type="match status" value="1"/>
</dbReference>
<dbReference type="PANTHER" id="PTHR11361:SF148">
    <property type="entry name" value="DNA MISMATCH REPAIR PROTEIN MSH6"/>
    <property type="match status" value="1"/>
</dbReference>
<name>A0A7S2U7D1_9STRA</name>
<feature type="compositionally biased region" description="Acidic residues" evidence="7">
    <location>
        <begin position="157"/>
        <end position="175"/>
    </location>
</feature>
<feature type="compositionally biased region" description="Polar residues" evidence="7">
    <location>
        <begin position="24"/>
        <end position="34"/>
    </location>
</feature>
<dbReference type="SUPFAM" id="SSF55271">
    <property type="entry name" value="DNA repair protein MutS, domain I"/>
    <property type="match status" value="1"/>
</dbReference>
<reference evidence="9" key="1">
    <citation type="submission" date="2021-01" db="EMBL/GenBank/DDBJ databases">
        <authorList>
            <person name="Corre E."/>
            <person name="Pelletier E."/>
            <person name="Niang G."/>
            <person name="Scheremetjew M."/>
            <person name="Finn R."/>
            <person name="Kale V."/>
            <person name="Holt S."/>
            <person name="Cochrane G."/>
            <person name="Meng A."/>
            <person name="Brown T."/>
            <person name="Cohen L."/>
        </authorList>
    </citation>
    <scope>NUCLEOTIDE SEQUENCE</scope>
    <source>
        <strain evidence="9">CCMP2084</strain>
    </source>
</reference>
<evidence type="ECO:0000256" key="4">
    <source>
        <dbReference type="ARBA" id="ARBA00022840"/>
    </source>
</evidence>
<evidence type="ECO:0000259" key="8">
    <source>
        <dbReference type="PROSITE" id="PS00486"/>
    </source>
</evidence>
<dbReference type="InterPro" id="IPR007696">
    <property type="entry name" value="DNA_mismatch_repair_MutS_core"/>
</dbReference>
<dbReference type="InterPro" id="IPR007695">
    <property type="entry name" value="DNA_mismatch_repair_MutS-lik_N"/>
</dbReference>
<dbReference type="Pfam" id="PF00488">
    <property type="entry name" value="MutS_V"/>
    <property type="match status" value="1"/>
</dbReference>
<evidence type="ECO:0000313" key="9">
    <source>
        <dbReference type="EMBL" id="CAD9809563.1"/>
    </source>
</evidence>
<dbReference type="GO" id="GO:0005524">
    <property type="term" value="F:ATP binding"/>
    <property type="evidence" value="ECO:0007669"/>
    <property type="project" value="UniProtKB-UniRule"/>
</dbReference>
<dbReference type="CDD" id="cd20404">
    <property type="entry name" value="Tudor_Agenet_AtEML-like"/>
    <property type="match status" value="1"/>
</dbReference>
<comment type="similarity">
    <text evidence="1 6">Belongs to the DNA mismatch repair MutS family.</text>
</comment>
<dbReference type="Gene3D" id="3.40.1170.10">
    <property type="entry name" value="DNA repair protein MutS, domain I"/>
    <property type="match status" value="1"/>
</dbReference>
<dbReference type="GO" id="GO:0006298">
    <property type="term" value="P:mismatch repair"/>
    <property type="evidence" value="ECO:0007669"/>
    <property type="project" value="InterPro"/>
</dbReference>
<dbReference type="PROSITE" id="PS00486">
    <property type="entry name" value="DNA_MISMATCH_REPAIR_2"/>
    <property type="match status" value="1"/>
</dbReference>
<organism evidence="9">
    <name type="scientific">Attheya septentrionalis</name>
    <dbReference type="NCBI Taxonomy" id="420275"/>
    <lineage>
        <taxon>Eukaryota</taxon>
        <taxon>Sar</taxon>
        <taxon>Stramenopiles</taxon>
        <taxon>Ochrophyta</taxon>
        <taxon>Bacillariophyta</taxon>
        <taxon>Coscinodiscophyceae</taxon>
        <taxon>Chaetocerotophycidae</taxon>
        <taxon>Chaetocerotales</taxon>
        <taxon>Attheyaceae</taxon>
        <taxon>Attheya</taxon>
    </lineage>
</organism>
<comment type="function">
    <text evidence="6">Component of the post-replicative DNA mismatch repair system (MMR).</text>
</comment>
<dbReference type="InterPro" id="IPR036678">
    <property type="entry name" value="MutS_con_dom_sf"/>
</dbReference>
<evidence type="ECO:0000256" key="6">
    <source>
        <dbReference type="PIRNR" id="PIRNR037677"/>
    </source>
</evidence>
<keyword evidence="3 6" id="KW-0227">DNA damage</keyword>
<evidence type="ECO:0000256" key="7">
    <source>
        <dbReference type="SAM" id="MobiDB-lite"/>
    </source>
</evidence>
<keyword evidence="6" id="KW-0234">DNA repair</keyword>
<proteinExistence type="inferred from homology"/>
<evidence type="ECO:0000256" key="1">
    <source>
        <dbReference type="ARBA" id="ARBA00006271"/>
    </source>
</evidence>
<evidence type="ECO:0000256" key="5">
    <source>
        <dbReference type="ARBA" id="ARBA00023125"/>
    </source>
</evidence>
<dbReference type="InterPro" id="IPR000432">
    <property type="entry name" value="DNA_mismatch_repair_MutS_C"/>
</dbReference>
<dbReference type="InterPro" id="IPR016151">
    <property type="entry name" value="DNA_mismatch_repair_MutS_N"/>
</dbReference>
<evidence type="ECO:0000256" key="2">
    <source>
        <dbReference type="ARBA" id="ARBA00022741"/>
    </source>
</evidence>
<keyword evidence="2 6" id="KW-0547">Nucleotide-binding</keyword>
<dbReference type="Gene3D" id="2.30.30.140">
    <property type="match status" value="1"/>
</dbReference>
<dbReference type="Pfam" id="PF01624">
    <property type="entry name" value="MutS_I"/>
    <property type="match status" value="1"/>
</dbReference>
<dbReference type="InterPro" id="IPR036187">
    <property type="entry name" value="DNA_mismatch_repair_MutS_sf"/>
</dbReference>
<dbReference type="PIRSF" id="PIRSF037677">
    <property type="entry name" value="DNA_mis_repair_Msh6"/>
    <property type="match status" value="1"/>
</dbReference>
<feature type="domain" description="DNA mismatch repair proteins mutS family" evidence="8">
    <location>
        <begin position="1295"/>
        <end position="1311"/>
    </location>
</feature>
<dbReference type="InterPro" id="IPR045076">
    <property type="entry name" value="MutS"/>
</dbReference>
<dbReference type="PANTHER" id="PTHR11361">
    <property type="entry name" value="DNA MISMATCH REPAIR PROTEIN MUTS FAMILY MEMBER"/>
    <property type="match status" value="1"/>
</dbReference>
<keyword evidence="4 6" id="KW-0067">ATP-binding</keyword>
<gene>
    <name evidence="9" type="ORF">ASEP1449_LOCUS1386</name>
</gene>
<dbReference type="SMART" id="SM00533">
    <property type="entry name" value="MUTSd"/>
    <property type="match status" value="1"/>
</dbReference>
<dbReference type="SMART" id="SM00534">
    <property type="entry name" value="MUTSac"/>
    <property type="match status" value="1"/>
</dbReference>
<feature type="compositionally biased region" description="Acidic residues" evidence="7">
    <location>
        <begin position="183"/>
        <end position="205"/>
    </location>
</feature>
<feature type="compositionally biased region" description="Basic residues" evidence="7">
    <location>
        <begin position="212"/>
        <end position="223"/>
    </location>
</feature>
<dbReference type="Gene3D" id="3.30.420.110">
    <property type="entry name" value="MutS, connector domain"/>
    <property type="match status" value="1"/>
</dbReference>
<feature type="region of interest" description="Disordered" evidence="7">
    <location>
        <begin position="113"/>
        <end position="249"/>
    </location>
</feature>
<dbReference type="Gene3D" id="3.40.50.300">
    <property type="entry name" value="P-loop containing nucleotide triphosphate hydrolases"/>
    <property type="match status" value="1"/>
</dbReference>
<dbReference type="GO" id="GO:0140664">
    <property type="term" value="F:ATP-dependent DNA damage sensor activity"/>
    <property type="evidence" value="ECO:0007669"/>
    <property type="project" value="InterPro"/>
</dbReference>
<feature type="compositionally biased region" description="Polar residues" evidence="7">
    <location>
        <begin position="290"/>
        <end position="303"/>
    </location>
</feature>
<feature type="region of interest" description="Disordered" evidence="7">
    <location>
        <begin position="24"/>
        <end position="52"/>
    </location>
</feature>
<dbReference type="GO" id="GO:0030983">
    <property type="term" value="F:mismatched DNA binding"/>
    <property type="evidence" value="ECO:0007669"/>
    <property type="project" value="UniProtKB-UniRule"/>
</dbReference>
<dbReference type="Pfam" id="PF05192">
    <property type="entry name" value="MutS_III"/>
    <property type="match status" value="1"/>
</dbReference>
<dbReference type="InterPro" id="IPR017261">
    <property type="entry name" value="DNA_mismatch_repair_MutS/MSH"/>
</dbReference>
<dbReference type="SUPFAM" id="SSF52540">
    <property type="entry name" value="P-loop containing nucleoside triphosphate hydrolases"/>
    <property type="match status" value="1"/>
</dbReference>
<feature type="compositionally biased region" description="Polar residues" evidence="7">
    <location>
        <begin position="232"/>
        <end position="245"/>
    </location>
</feature>
<dbReference type="GO" id="GO:0032301">
    <property type="term" value="C:MutSalpha complex"/>
    <property type="evidence" value="ECO:0007669"/>
    <property type="project" value="TreeGrafter"/>
</dbReference>
<sequence length="1462" mass="158638">MSGKGSSPVLKQGSLFSFFTKKTASVPSNKNAASSDVGGKKSSAPEPKLSSRDTEALLAKINIGTQIEVHWPDDNEYYGAVVTGKTSGKSSVFTLKYDDEEVETIDLRGELFRIVEKQKSPTKPTGKRDRLEDVKESVKESPKVAAGANKKRRILEESEEEFEFEEGDLSGEDSEGSVYADGSQDENDEEDDDGLMVTDEEDDDALISSTKEKKHATSQKSRVKVTPVANPYSKNAKGNNNSVALTPSDIPPARSASFLTPVRSTSTTKTPSSSNNMFSCFAPPKDIDSQESTASTITPNHGTTPRKITPSPYPVSLSPVTPMAILPSKSSQGQKSKAPAFVVGIVNMAGQHMHNHLSFLNNPKDSSGRSSCDPNYDPRTLTVNFSEIDKVNGSKMTAGTRQWWDIKSQYADTVLLFKTGKFYEMFQMDADIGVSVLGFSYMKGHVAHAGFPEVGYANFSDKLVRAGYKVARVEQTETPDMMKKRGAKCRGPKPKVVNREVCSILTVGTRTFCYLDNDSALAEEANGRRSTGTVGPLLAIREVISQPTSESESNNISVCEYGITIIDAVRAEVTIGQFADDVLRSRMDTLLATFQPSEILVEGGENGASATLLSLIKAFQTTSVSTRVERVNPTESFPKSTAIDASIRKRLDRRSPAHPWDAEETLGELHARRYFPRSSRIAAEGNTSRWPQVLSAAVEGGANLILSSVGAALFYLQRSLIDEEILSMGIVKAYVPPAGSGSDAQTGTNAENMMKTMAEELACERDSITLPGPDSNETVSSRPCLEFVSNEQDVADEAQINHMSLDGTTLHNLEILSNAQTHTPAGSLWSKINNAKSPHGSRLLRAWLLRPLFQKADIDRRADAVEELVSGAAAVSMSEARPILAKCGDIERLLSRVHSMGGKYGETVTGGDPGHHPNERAVLYETATHTKRKVADFTKLLQGLRSATQIPELFAGVEIRSGLLNKVVKLIDDGGSFPSMEEELDWFFQNFDCKAAEKGLFEPSAGMDDAYDEACDAIARIENELDAYKNEMCSQVLQPASLARSKWTYINTKPAQKDKYLIELPVNVQVPEEFYVKGKRGSGAKQVNKYRTPVVEQLVGELEHALDVKSAGKARGMQLVFAKFDSKRSLWAAAAQATAILDAIGALAETSGKAGYTRPNILECPPNGKPALQILQGRHPCVDVTHSGNDFIPNDLSLGGGESQGNGTTSTDTSRVLLLSGPNMGGKSTLLRQTCLISILAQIGCFVPVEECAVTPIDRIYTRLGASDRILLGQSTFFVELAETAAALRGATRRSLVIMDELGRGTSTFDGTAIASATVKHLVERNQCLALFATHYHSLLEDWKEEPTVRLGHMECIVEGGDDETNHEESSEEHNITFLYTLGSGACPRSFGINVARLAEIPAEVLSKAKAFSANFEANMNFGGTQVKVTASKAVQLKKRIEDALTAGNGEEVGRIWQELQS</sequence>
<evidence type="ECO:0000256" key="3">
    <source>
        <dbReference type="ARBA" id="ARBA00022763"/>
    </source>
</evidence>
<accession>A0A7S2U7D1</accession>
<keyword evidence="5 6" id="KW-0238">DNA-binding</keyword>